<sequence>MPMDYEREKVIAVSFQSVNDPFLTKLFEDEYEYFGEKDEYVDDLVHLEDDENDIGGSNYVYDPTIEWNLMEPKVGEKYQKFSQLKNCLINYVVAHGYPLRFEKLESTRLVARCGRETDKKNWIASHLVKEIVFNPSIKLKELKELIRTKFNITLSISTCNRAKHKVMVMIEGKASDHCARIWDYAAEIQRSNPGSTVKVGVNLNSDGKHYFHRFYVCFHALKTGWIVGCRSVIGLDGCFLKGQVKGQLLTAIGRDANNQVYPICWGVVDIENKQNWKWFLDLLSEDVGVQEGGGLTVISDQHKGLLEVVKEVLPNAEHRQCVRHIYTNFKKSYKGEELKAIDVGAYQYLMSHNQSSWSHAYFCQACEAFENGISENFNAMIVDARKRPLLTMLEMIRLSVMERVSFMYNLKQTWEAPICPAIIKKLETFGEHYRSWFVIPSGRGVFEASPSTAHVDYGNYQEFLDFISPWFSSKRFKESYATFLQPMNGSNLCLITPYEKPLPPMFRRMPGRHRRHTMNMKKHASEKGDNGSRKRIVKCNNCQEFGHNKNSCKNPTKEPEPKPKKKIGRPSMEKIEGTSVTPRI</sequence>
<feature type="region of interest" description="Disordered" evidence="4">
    <location>
        <begin position="514"/>
        <end position="533"/>
    </location>
</feature>
<evidence type="ECO:0000313" key="7">
    <source>
        <dbReference type="Proteomes" id="UP000235145"/>
    </source>
</evidence>
<comment type="caution">
    <text evidence="6">The sequence shown here is derived from an EMBL/GenBank/DDBJ whole genome shotgun (WGS) entry which is preliminary data.</text>
</comment>
<organism evidence="6 7">
    <name type="scientific">Lactuca sativa</name>
    <name type="common">Garden lettuce</name>
    <dbReference type="NCBI Taxonomy" id="4236"/>
    <lineage>
        <taxon>Eukaryota</taxon>
        <taxon>Viridiplantae</taxon>
        <taxon>Streptophyta</taxon>
        <taxon>Embryophyta</taxon>
        <taxon>Tracheophyta</taxon>
        <taxon>Spermatophyta</taxon>
        <taxon>Magnoliopsida</taxon>
        <taxon>eudicotyledons</taxon>
        <taxon>Gunneridae</taxon>
        <taxon>Pentapetalae</taxon>
        <taxon>asterids</taxon>
        <taxon>campanulids</taxon>
        <taxon>Asterales</taxon>
        <taxon>Asteraceae</taxon>
        <taxon>Cichorioideae</taxon>
        <taxon>Cichorieae</taxon>
        <taxon>Lactucinae</taxon>
        <taxon>Lactuca</taxon>
    </lineage>
</organism>
<evidence type="ECO:0000256" key="3">
    <source>
        <dbReference type="ARBA" id="ARBA00023172"/>
    </source>
</evidence>
<dbReference type="Pfam" id="PF10551">
    <property type="entry name" value="MULE"/>
    <property type="match status" value="1"/>
</dbReference>
<keyword evidence="2" id="KW-0238">DNA-binding</keyword>
<reference evidence="6 7" key="1">
    <citation type="journal article" date="2017" name="Nat. Commun.">
        <title>Genome assembly with in vitro proximity ligation data and whole-genome triplication in lettuce.</title>
        <authorList>
            <person name="Reyes-Chin-Wo S."/>
            <person name="Wang Z."/>
            <person name="Yang X."/>
            <person name="Kozik A."/>
            <person name="Arikit S."/>
            <person name="Song C."/>
            <person name="Xia L."/>
            <person name="Froenicke L."/>
            <person name="Lavelle D.O."/>
            <person name="Truco M.J."/>
            <person name="Xia R."/>
            <person name="Zhu S."/>
            <person name="Xu C."/>
            <person name="Xu H."/>
            <person name="Xu X."/>
            <person name="Cox K."/>
            <person name="Korf I."/>
            <person name="Meyers B.C."/>
            <person name="Michelmore R.W."/>
        </authorList>
    </citation>
    <scope>NUCLEOTIDE SEQUENCE [LARGE SCALE GENOMIC DNA]</scope>
    <source>
        <strain evidence="7">cv. Salinas</strain>
        <tissue evidence="6">Seedlings</tissue>
    </source>
</reference>
<evidence type="ECO:0000256" key="4">
    <source>
        <dbReference type="SAM" id="MobiDB-lite"/>
    </source>
</evidence>
<dbReference type="GO" id="GO:0003677">
    <property type="term" value="F:DNA binding"/>
    <property type="evidence" value="ECO:0007669"/>
    <property type="project" value="UniProtKB-KW"/>
</dbReference>
<dbReference type="Proteomes" id="UP000235145">
    <property type="component" value="Unassembled WGS sequence"/>
</dbReference>
<name>A0A9R1UDH0_LACSA</name>
<dbReference type="PANTHER" id="PTHR31973:SF187">
    <property type="entry name" value="MUTATOR TRANSPOSASE MUDRA PROTEIN"/>
    <property type="match status" value="1"/>
</dbReference>
<feature type="domain" description="MULE transposase" evidence="5">
    <location>
        <begin position="232"/>
        <end position="328"/>
    </location>
</feature>
<protein>
    <recommendedName>
        <fullName evidence="5">MULE transposase domain-containing protein</fullName>
    </recommendedName>
</protein>
<dbReference type="EMBL" id="NBSK02000009">
    <property type="protein sequence ID" value="KAJ0185078.1"/>
    <property type="molecule type" value="Genomic_DNA"/>
</dbReference>
<keyword evidence="3" id="KW-0233">DNA recombination</keyword>
<evidence type="ECO:0000259" key="5">
    <source>
        <dbReference type="Pfam" id="PF10551"/>
    </source>
</evidence>
<dbReference type="AlphaFoldDB" id="A0A9R1UDH0"/>
<feature type="region of interest" description="Disordered" evidence="4">
    <location>
        <begin position="542"/>
        <end position="584"/>
    </location>
</feature>
<accession>A0A9R1UDH0</accession>
<keyword evidence="7" id="KW-1185">Reference proteome</keyword>
<dbReference type="PROSITE" id="PS01007">
    <property type="entry name" value="TRANSPOSASE_MUTATOR"/>
    <property type="match status" value="1"/>
</dbReference>
<dbReference type="PANTHER" id="PTHR31973">
    <property type="entry name" value="POLYPROTEIN, PUTATIVE-RELATED"/>
    <property type="match status" value="1"/>
</dbReference>
<proteinExistence type="predicted"/>
<dbReference type="InterPro" id="IPR001207">
    <property type="entry name" value="Transposase_mutator"/>
</dbReference>
<feature type="compositionally biased region" description="Polar residues" evidence="4">
    <location>
        <begin position="542"/>
        <end position="552"/>
    </location>
</feature>
<evidence type="ECO:0000256" key="1">
    <source>
        <dbReference type="ARBA" id="ARBA00022578"/>
    </source>
</evidence>
<evidence type="ECO:0000256" key="2">
    <source>
        <dbReference type="ARBA" id="ARBA00023125"/>
    </source>
</evidence>
<evidence type="ECO:0000313" key="6">
    <source>
        <dbReference type="EMBL" id="KAJ0185078.1"/>
    </source>
</evidence>
<gene>
    <name evidence="6" type="ORF">LSAT_V11C900455800</name>
</gene>
<dbReference type="GO" id="GO:0006313">
    <property type="term" value="P:DNA transposition"/>
    <property type="evidence" value="ECO:0007669"/>
    <property type="project" value="InterPro"/>
</dbReference>
<feature type="compositionally biased region" description="Basic and acidic residues" evidence="4">
    <location>
        <begin position="523"/>
        <end position="532"/>
    </location>
</feature>
<keyword evidence="1" id="KW-0815">Transposition</keyword>
<dbReference type="GO" id="GO:0004803">
    <property type="term" value="F:transposase activity"/>
    <property type="evidence" value="ECO:0007669"/>
    <property type="project" value="InterPro"/>
</dbReference>
<dbReference type="InterPro" id="IPR018289">
    <property type="entry name" value="MULE_transposase_dom"/>
</dbReference>